<feature type="transmembrane region" description="Helical" evidence="8">
    <location>
        <begin position="482"/>
        <end position="502"/>
    </location>
</feature>
<dbReference type="Pfam" id="PF02417">
    <property type="entry name" value="Chromate_transp"/>
    <property type="match status" value="2"/>
</dbReference>
<feature type="transmembrane region" description="Helical" evidence="8">
    <location>
        <begin position="297"/>
        <end position="318"/>
    </location>
</feature>
<sequence>MAETTSLTDPPVLSARVAPRTESGRLGSRSTVLSPLGDKALGFRDTIFRFYRVVASAQRVVGSLTSTCDTLPVARKVTDEQTTSQTEREVGKAIPFEGGTADHRLRGSVWEVFWVFLRMGLTSFGGPAAHLGYFRGELVQRRRWLSDSDYADLVALGQFLPGPASSQVGFGLGLFRAGPFGAIAAFLAFTLPSAVLMVAFAYGASAFQGVVGSGIIRGLTIVAVAIVAQAVWGMARTLTPDPARASIAVIAALGVLLLAGSMGQIIALLVGACAGLIFCRAGAGAVTEMIRFPVSRVAGWICLSLFVILLVVLPPLAAATKWGAIDLFDAFYRAGALVFGGGHVVLPLLQAGVMDTGWVSPDQFLTGYSAAQALPGPLFTFAAYLGTLSTVGPGGIAGATLALTGVFLPGLLLLIGVIPFWNAFRLRAWAQALMRGANAAVVGVLAAALYDPVFTTAITGPAPFVLALICFVLLITWRTPAWAVVAVGAAGGIALTFLPGGVL</sequence>
<evidence type="ECO:0000256" key="5">
    <source>
        <dbReference type="ARBA" id="ARBA00022989"/>
    </source>
</evidence>
<evidence type="ECO:0000256" key="6">
    <source>
        <dbReference type="ARBA" id="ARBA00023136"/>
    </source>
</evidence>
<name>A0A4R8ZJX2_9MICO</name>
<evidence type="ECO:0000256" key="1">
    <source>
        <dbReference type="ARBA" id="ARBA00004651"/>
    </source>
</evidence>
<organism evidence="9 10">
    <name type="scientific">Cryobacterium lyxosi</name>
    <dbReference type="NCBI Taxonomy" id="1259228"/>
    <lineage>
        <taxon>Bacteria</taxon>
        <taxon>Bacillati</taxon>
        <taxon>Actinomycetota</taxon>
        <taxon>Actinomycetes</taxon>
        <taxon>Micrococcales</taxon>
        <taxon>Microbacteriaceae</taxon>
        <taxon>Cryobacterium</taxon>
    </lineage>
</organism>
<proteinExistence type="inferred from homology"/>
<keyword evidence="4 8" id="KW-0812">Transmembrane</keyword>
<comment type="caution">
    <text evidence="9">The sequence shown here is derived from an EMBL/GenBank/DDBJ whole genome shotgun (WGS) entry which is preliminary data.</text>
</comment>
<dbReference type="EMBL" id="SOGT01000005">
    <property type="protein sequence ID" value="TFD27682.1"/>
    <property type="molecule type" value="Genomic_DNA"/>
</dbReference>
<evidence type="ECO:0000256" key="7">
    <source>
        <dbReference type="SAM" id="MobiDB-lite"/>
    </source>
</evidence>
<feature type="transmembrane region" description="Helical" evidence="8">
    <location>
        <begin position="432"/>
        <end position="450"/>
    </location>
</feature>
<feature type="region of interest" description="Disordered" evidence="7">
    <location>
        <begin position="1"/>
        <end position="29"/>
    </location>
</feature>
<dbReference type="PANTHER" id="PTHR33567">
    <property type="entry name" value="CHROMATE ION TRANSPORTER (EUROFUNG)"/>
    <property type="match status" value="1"/>
</dbReference>
<evidence type="ECO:0000256" key="8">
    <source>
        <dbReference type="SAM" id="Phobius"/>
    </source>
</evidence>
<reference evidence="9 10" key="1">
    <citation type="submission" date="2019-03" db="EMBL/GenBank/DDBJ databases">
        <title>Genomics of glacier-inhabiting Cryobacterium strains.</title>
        <authorList>
            <person name="Liu Q."/>
            <person name="Xin Y.-H."/>
        </authorList>
    </citation>
    <scope>NUCLEOTIDE SEQUENCE [LARGE SCALE GENOMIC DNA]</scope>
    <source>
        <strain evidence="9 10">TMT1-1</strain>
    </source>
</reference>
<evidence type="ECO:0000313" key="9">
    <source>
        <dbReference type="EMBL" id="TFD27682.1"/>
    </source>
</evidence>
<feature type="transmembrane region" description="Helical" evidence="8">
    <location>
        <begin position="247"/>
        <end position="277"/>
    </location>
</feature>
<feature type="transmembrane region" description="Helical" evidence="8">
    <location>
        <begin position="330"/>
        <end position="349"/>
    </location>
</feature>
<keyword evidence="5 8" id="KW-1133">Transmembrane helix</keyword>
<dbReference type="GO" id="GO:0015109">
    <property type="term" value="F:chromate transmembrane transporter activity"/>
    <property type="evidence" value="ECO:0007669"/>
    <property type="project" value="InterPro"/>
</dbReference>
<evidence type="ECO:0000313" key="10">
    <source>
        <dbReference type="Proteomes" id="UP000298424"/>
    </source>
</evidence>
<keyword evidence="10" id="KW-1185">Reference proteome</keyword>
<comment type="similarity">
    <text evidence="2">Belongs to the chromate ion transporter (CHR) (TC 2.A.51) family.</text>
</comment>
<dbReference type="AlphaFoldDB" id="A0A4R8ZJX2"/>
<feature type="transmembrane region" description="Helical" evidence="8">
    <location>
        <begin position="396"/>
        <end position="420"/>
    </location>
</feature>
<accession>A0A4R8ZJX2</accession>
<evidence type="ECO:0000256" key="3">
    <source>
        <dbReference type="ARBA" id="ARBA00022475"/>
    </source>
</evidence>
<feature type="transmembrane region" description="Helical" evidence="8">
    <location>
        <begin position="456"/>
        <end position="475"/>
    </location>
</feature>
<feature type="transmembrane region" description="Helical" evidence="8">
    <location>
        <begin position="214"/>
        <end position="235"/>
    </location>
</feature>
<gene>
    <name evidence="9" type="primary">chrA</name>
    <name evidence="9" type="ORF">E3T27_04220</name>
</gene>
<feature type="transmembrane region" description="Helical" evidence="8">
    <location>
        <begin position="180"/>
        <end position="202"/>
    </location>
</feature>
<dbReference type="OrthoDB" id="8969999at2"/>
<dbReference type="PANTHER" id="PTHR33567:SF3">
    <property type="entry name" value="CHROMATE ION TRANSPORTER (EUROFUNG)"/>
    <property type="match status" value="1"/>
</dbReference>
<evidence type="ECO:0000256" key="2">
    <source>
        <dbReference type="ARBA" id="ARBA00005262"/>
    </source>
</evidence>
<comment type="subcellular location">
    <subcellularLocation>
        <location evidence="1">Cell membrane</location>
        <topology evidence="1">Multi-pass membrane protein</topology>
    </subcellularLocation>
</comment>
<keyword evidence="3" id="KW-1003">Cell membrane</keyword>
<dbReference type="NCBIfam" id="TIGR00937">
    <property type="entry name" value="2A51"/>
    <property type="match status" value="1"/>
</dbReference>
<dbReference type="GO" id="GO:0005886">
    <property type="term" value="C:plasma membrane"/>
    <property type="evidence" value="ECO:0007669"/>
    <property type="project" value="UniProtKB-SubCell"/>
</dbReference>
<evidence type="ECO:0000256" key="4">
    <source>
        <dbReference type="ARBA" id="ARBA00022692"/>
    </source>
</evidence>
<keyword evidence="6 8" id="KW-0472">Membrane</keyword>
<dbReference type="InterPro" id="IPR014047">
    <property type="entry name" value="Chr_Tranpt_l_chain"/>
</dbReference>
<dbReference type="InterPro" id="IPR003370">
    <property type="entry name" value="Chromate_transpt"/>
</dbReference>
<protein>
    <submittedName>
        <fullName evidence="9">Chromate efflux transporter</fullName>
    </submittedName>
</protein>
<dbReference type="Proteomes" id="UP000298424">
    <property type="component" value="Unassembled WGS sequence"/>
</dbReference>